<dbReference type="InterPro" id="IPR011990">
    <property type="entry name" value="TPR-like_helical_dom_sf"/>
</dbReference>
<dbReference type="PANTHER" id="PTHR47939">
    <property type="entry name" value="MEMBRANE-ASSOCIATED SALT-INDUCIBLE PROTEIN-LIKE"/>
    <property type="match status" value="1"/>
</dbReference>
<dbReference type="Pfam" id="PF13041">
    <property type="entry name" value="PPR_2"/>
    <property type="match status" value="1"/>
</dbReference>
<evidence type="ECO:0000256" key="2">
    <source>
        <dbReference type="PROSITE-ProRule" id="PRU00708"/>
    </source>
</evidence>
<dbReference type="eggNOG" id="KOG4197">
    <property type="taxonomic scope" value="Eukaryota"/>
</dbReference>
<reference evidence="4 5" key="2">
    <citation type="journal article" date="2012" name="PLoS Pathog.">
        <title>Diverse lifestyles and strategies of plant pathogenesis encoded in the genomes of eighteen Dothideomycetes fungi.</title>
        <authorList>
            <person name="Ohm R.A."/>
            <person name="Feau N."/>
            <person name="Henrissat B."/>
            <person name="Schoch C.L."/>
            <person name="Horwitz B.A."/>
            <person name="Barry K.W."/>
            <person name="Condon B.J."/>
            <person name="Copeland A.C."/>
            <person name="Dhillon B."/>
            <person name="Glaser F."/>
            <person name="Hesse C.N."/>
            <person name="Kosti I."/>
            <person name="LaButti K."/>
            <person name="Lindquist E.A."/>
            <person name="Lucas S."/>
            <person name="Salamov A.A."/>
            <person name="Bradshaw R.E."/>
            <person name="Ciuffetti L."/>
            <person name="Hamelin R.C."/>
            <person name="Kema G.H.J."/>
            <person name="Lawrence C."/>
            <person name="Scott J.A."/>
            <person name="Spatafora J.W."/>
            <person name="Turgeon B.G."/>
            <person name="de Wit P.J.G.M."/>
            <person name="Zhong S."/>
            <person name="Goodwin S.B."/>
            <person name="Grigoriev I.V."/>
        </authorList>
    </citation>
    <scope>NUCLEOTIDE SEQUENCE [LARGE SCALE GENOMIC DNA]</scope>
    <source>
        <strain evidence="5">NZE10 / CBS 128990</strain>
    </source>
</reference>
<dbReference type="InterPro" id="IPR050667">
    <property type="entry name" value="PPR-containing_protein"/>
</dbReference>
<protein>
    <recommendedName>
        <fullName evidence="6">Pentacotripeptide-repeat region of PRORP domain-containing protein</fullName>
    </recommendedName>
</protein>
<dbReference type="Proteomes" id="UP000016933">
    <property type="component" value="Unassembled WGS sequence"/>
</dbReference>
<accession>N1PZG8</accession>
<proteinExistence type="predicted"/>
<dbReference type="EMBL" id="KB446536">
    <property type="protein sequence ID" value="EME47785.1"/>
    <property type="molecule type" value="Genomic_DNA"/>
</dbReference>
<feature type="repeat" description="PPR" evidence="2">
    <location>
        <begin position="346"/>
        <end position="380"/>
    </location>
</feature>
<dbReference type="OMA" id="HAWSIRI"/>
<keyword evidence="1" id="KW-0677">Repeat</keyword>
<dbReference type="PROSITE" id="PS51375">
    <property type="entry name" value="PPR"/>
    <property type="match status" value="2"/>
</dbReference>
<evidence type="ECO:0000313" key="5">
    <source>
        <dbReference type="Proteomes" id="UP000016933"/>
    </source>
</evidence>
<dbReference type="Gene3D" id="1.25.40.10">
    <property type="entry name" value="Tetratricopeptide repeat domain"/>
    <property type="match status" value="3"/>
</dbReference>
<dbReference type="InterPro" id="IPR002885">
    <property type="entry name" value="PPR_rpt"/>
</dbReference>
<evidence type="ECO:0008006" key="6">
    <source>
        <dbReference type="Google" id="ProtNLM"/>
    </source>
</evidence>
<organism evidence="4 5">
    <name type="scientific">Dothistroma septosporum (strain NZE10 / CBS 128990)</name>
    <name type="common">Red band needle blight fungus</name>
    <name type="synonym">Mycosphaerella pini</name>
    <dbReference type="NCBI Taxonomy" id="675120"/>
    <lineage>
        <taxon>Eukaryota</taxon>
        <taxon>Fungi</taxon>
        <taxon>Dikarya</taxon>
        <taxon>Ascomycota</taxon>
        <taxon>Pezizomycotina</taxon>
        <taxon>Dothideomycetes</taxon>
        <taxon>Dothideomycetidae</taxon>
        <taxon>Mycosphaerellales</taxon>
        <taxon>Mycosphaerellaceae</taxon>
        <taxon>Dothistroma</taxon>
    </lineage>
</organism>
<dbReference type="HOGENOM" id="CLU_011174_0_0_1"/>
<keyword evidence="5" id="KW-1185">Reference proteome</keyword>
<feature type="region of interest" description="Disordered" evidence="3">
    <location>
        <begin position="224"/>
        <end position="266"/>
    </location>
</feature>
<dbReference type="NCBIfam" id="TIGR00756">
    <property type="entry name" value="PPR"/>
    <property type="match status" value="2"/>
</dbReference>
<sequence length="774" mass="86178">MTAETQPSPVDILMTLHTLGTSKTSFARPLLWQASSGLAELQCGMTSAGANNPSFVNGLRSLANMWRVVMATYSKRRRPDSTPPVETSGWGFLPPASVFDQQVRRSHEMFEQMLGMLVPMPQLSDSTRTDSRRLLRSMDYASSALITLDLLRSVSRSSPGLLSEPDISPFVGFFEALLKIAPTPRIPYSFQEKISTLQEPALVAHYKDMSSRLGLQGVRLLSPNGTSEAVTEDGAFPSTADPATGAEIASGDDRLGSEPHPGISPTERFALVNAKRLGRALEVQDMLLAEKIKRETYAFAGSRGTDSQALPLELYEHLMLTFLSLRNPKAAIEVWNHVIQAGYKPTVKTYTTMMRGAQAVRDISGMKAFWHKMRKAGLQPDEHAWSIRIFGLFKLQLIKEGFQAMSEMSQEWLAAAKARAVFEATREQKKQMVPNSDLGAELLARYPGPVDGVPRPNLVVVNSAISSLALSQRGDIPKALTWARTFGIEPDVTTYNVLLNVAMRYEQTVEALSLLRRMQQRGIAANSTTWTVLLTALFEGGFLEDLDHKQQQDKILAFIDSLETNDPNMPGIDVQGYALVMNRLLKHHDNPDGAAAVMKHMLDRGHEPTTYIYTILMSSYFQCQPQPDFAAIEALWKQMESKDNGYGARVDSVFYDRMIEGYATHHRVAGIDKALGFLRRCRAAGQKPGWRALEAVARALADRKDSSRLQRLVDEVRISLRESRGASQHMGQRNFWRFIIEDIGMLREEGITKPEDILPRHARQSPLLQAESSA</sequence>
<evidence type="ECO:0000313" key="4">
    <source>
        <dbReference type="EMBL" id="EME47785.1"/>
    </source>
</evidence>
<reference evidence="5" key="1">
    <citation type="journal article" date="2012" name="PLoS Genet.">
        <title>The genomes of the fungal plant pathogens Cladosporium fulvum and Dothistroma septosporum reveal adaptation to different hosts and lifestyles but also signatures of common ancestry.</title>
        <authorList>
            <person name="de Wit P.J.G.M."/>
            <person name="van der Burgt A."/>
            <person name="Oekmen B."/>
            <person name="Stergiopoulos I."/>
            <person name="Abd-Elsalam K.A."/>
            <person name="Aerts A.L."/>
            <person name="Bahkali A.H."/>
            <person name="Beenen H.G."/>
            <person name="Chettri P."/>
            <person name="Cox M.P."/>
            <person name="Datema E."/>
            <person name="de Vries R.P."/>
            <person name="Dhillon B."/>
            <person name="Ganley A.R."/>
            <person name="Griffiths S.A."/>
            <person name="Guo Y."/>
            <person name="Hamelin R.C."/>
            <person name="Henrissat B."/>
            <person name="Kabir M.S."/>
            <person name="Jashni M.K."/>
            <person name="Kema G."/>
            <person name="Klaubauf S."/>
            <person name="Lapidus A."/>
            <person name="Levasseur A."/>
            <person name="Lindquist E."/>
            <person name="Mehrabi R."/>
            <person name="Ohm R.A."/>
            <person name="Owen T.J."/>
            <person name="Salamov A."/>
            <person name="Schwelm A."/>
            <person name="Schijlen E."/>
            <person name="Sun H."/>
            <person name="van den Burg H.A."/>
            <person name="van Ham R.C.H.J."/>
            <person name="Zhang S."/>
            <person name="Goodwin S.B."/>
            <person name="Grigoriev I.V."/>
            <person name="Collemare J."/>
            <person name="Bradshaw R.E."/>
        </authorList>
    </citation>
    <scope>NUCLEOTIDE SEQUENCE [LARGE SCALE GENOMIC DNA]</scope>
    <source>
        <strain evidence="5">NZE10 / CBS 128990</strain>
    </source>
</reference>
<evidence type="ECO:0000256" key="3">
    <source>
        <dbReference type="SAM" id="MobiDB-lite"/>
    </source>
</evidence>
<gene>
    <name evidence="4" type="ORF">DOTSEDRAFT_146738</name>
</gene>
<dbReference type="OrthoDB" id="185373at2759"/>
<dbReference type="PANTHER" id="PTHR47939:SF13">
    <property type="entry name" value="OS03G0201400 PROTEIN"/>
    <property type="match status" value="1"/>
</dbReference>
<feature type="repeat" description="PPR" evidence="2">
    <location>
        <begin position="491"/>
        <end position="525"/>
    </location>
</feature>
<dbReference type="AlphaFoldDB" id="N1PZG8"/>
<name>N1PZG8_DOTSN</name>
<dbReference type="STRING" id="675120.N1PZG8"/>
<evidence type="ECO:0000256" key="1">
    <source>
        <dbReference type="ARBA" id="ARBA00022737"/>
    </source>
</evidence>